<dbReference type="CDD" id="cd02573">
    <property type="entry name" value="PseudoU_synth_EcTruB"/>
    <property type="match status" value="1"/>
</dbReference>
<dbReference type="InterPro" id="IPR020103">
    <property type="entry name" value="PsdUridine_synth_cat_dom_sf"/>
</dbReference>
<name>A0A1E3AG03_9FIRM</name>
<evidence type="ECO:0000256" key="5">
    <source>
        <dbReference type="HAMAP-Rule" id="MF_01080"/>
    </source>
</evidence>
<dbReference type="GO" id="GO:0003723">
    <property type="term" value="F:RNA binding"/>
    <property type="evidence" value="ECO:0007669"/>
    <property type="project" value="InterPro"/>
</dbReference>
<dbReference type="SUPFAM" id="SSF55120">
    <property type="entry name" value="Pseudouridine synthase"/>
    <property type="match status" value="1"/>
</dbReference>
<dbReference type="EMBL" id="MCGH01000002">
    <property type="protein sequence ID" value="ODM07665.1"/>
    <property type="molecule type" value="Genomic_DNA"/>
</dbReference>
<organism evidence="8 11">
    <name type="scientific">Eisenbergiella tayi</name>
    <dbReference type="NCBI Taxonomy" id="1432052"/>
    <lineage>
        <taxon>Bacteria</taxon>
        <taxon>Bacillati</taxon>
        <taxon>Bacillota</taxon>
        <taxon>Clostridia</taxon>
        <taxon>Lachnospirales</taxon>
        <taxon>Lachnospiraceae</taxon>
        <taxon>Eisenbergiella</taxon>
    </lineage>
</organism>
<dbReference type="EC" id="5.4.99.25" evidence="5"/>
<gene>
    <name evidence="5 8" type="primary">truB</name>
    <name evidence="9" type="ORF">BEI59_12785</name>
    <name evidence="8" type="ORF">BEI61_03556</name>
    <name evidence="10" type="ORF">BEI63_13450</name>
</gene>
<comment type="similarity">
    <text evidence="2 5">Belongs to the pseudouridine synthase TruB family. Type 1 subfamily.</text>
</comment>
<evidence type="ECO:0000313" key="8">
    <source>
        <dbReference type="EMBL" id="ODM07665.1"/>
    </source>
</evidence>
<feature type="domain" description="Pseudouridine synthase II N-terminal" evidence="6">
    <location>
        <begin position="25"/>
        <end position="171"/>
    </location>
</feature>
<dbReference type="InterPro" id="IPR014780">
    <property type="entry name" value="tRNA_psdUridine_synth_TruB"/>
</dbReference>
<dbReference type="RefSeq" id="WP_009253036.1">
    <property type="nucleotide sequence ID" value="NZ_CABMHK010000097.1"/>
</dbReference>
<reference evidence="10 13" key="2">
    <citation type="submission" date="2016-08" db="EMBL/GenBank/DDBJ databases">
        <title>Characterization of Isolates of Eisenbergiella tayi Derived from Blood Cultures, Using Whole Genome Sequencing.</title>
        <authorList>
            <person name="Bernier A.-M."/>
            <person name="Burdz T."/>
            <person name="Wiebe D."/>
            <person name="Bernard K."/>
        </authorList>
    </citation>
    <scope>NUCLEOTIDE SEQUENCE [LARGE SCALE GENOMIC DNA]</scope>
    <source>
        <strain evidence="10 13">NML120146</strain>
    </source>
</reference>
<evidence type="ECO:0000313" key="10">
    <source>
        <dbReference type="EMBL" id="ODR56505.1"/>
    </source>
</evidence>
<dbReference type="PANTHER" id="PTHR13767:SF2">
    <property type="entry name" value="PSEUDOURIDYLATE SYNTHASE TRUB1"/>
    <property type="match status" value="1"/>
</dbReference>
<dbReference type="GO" id="GO:0160148">
    <property type="term" value="F:tRNA pseudouridine(55) synthase activity"/>
    <property type="evidence" value="ECO:0007669"/>
    <property type="project" value="UniProtKB-EC"/>
</dbReference>
<reference evidence="9 12" key="3">
    <citation type="submission" date="2016-08" db="EMBL/GenBank/DDBJ databases">
        <authorList>
            <person name="Seilhamer J.J."/>
        </authorList>
    </citation>
    <scope>NUCLEOTIDE SEQUENCE [LARGE SCALE GENOMIC DNA]</scope>
    <source>
        <strain evidence="9 12">NML150140-1</strain>
    </source>
</reference>
<keyword evidence="13" id="KW-1185">Reference proteome</keyword>
<dbReference type="EMBL" id="MEHD01000023">
    <property type="protein sequence ID" value="ODR56505.1"/>
    <property type="molecule type" value="Genomic_DNA"/>
</dbReference>
<dbReference type="FunFam" id="3.30.2350.10:FF:000011">
    <property type="entry name" value="tRNA pseudouridine synthase B"/>
    <property type="match status" value="1"/>
</dbReference>
<dbReference type="Proteomes" id="UP000094271">
    <property type="component" value="Unassembled WGS sequence"/>
</dbReference>
<dbReference type="PATRIC" id="fig|1432052.4.peg.3951"/>
<dbReference type="InterPro" id="IPR032819">
    <property type="entry name" value="TruB_C"/>
</dbReference>
<dbReference type="Proteomes" id="UP000094869">
    <property type="component" value="Unassembled WGS sequence"/>
</dbReference>
<dbReference type="GO" id="GO:1990481">
    <property type="term" value="P:mRNA pseudouridine synthesis"/>
    <property type="evidence" value="ECO:0007669"/>
    <property type="project" value="TreeGrafter"/>
</dbReference>
<dbReference type="EMBL" id="MEHA01000008">
    <property type="protein sequence ID" value="ODR51787.1"/>
    <property type="molecule type" value="Genomic_DNA"/>
</dbReference>
<dbReference type="HAMAP" id="MF_01080">
    <property type="entry name" value="TruB_bact"/>
    <property type="match status" value="1"/>
</dbReference>
<dbReference type="GO" id="GO:0031119">
    <property type="term" value="P:tRNA pseudouridine synthesis"/>
    <property type="evidence" value="ECO:0007669"/>
    <property type="project" value="UniProtKB-UniRule"/>
</dbReference>
<dbReference type="NCBIfam" id="TIGR00431">
    <property type="entry name" value="TruB"/>
    <property type="match status" value="1"/>
</dbReference>
<keyword evidence="3 5" id="KW-0819">tRNA processing</keyword>
<dbReference type="PANTHER" id="PTHR13767">
    <property type="entry name" value="TRNA-PSEUDOURIDINE SYNTHASE"/>
    <property type="match status" value="1"/>
</dbReference>
<sequence length="298" mass="33199">MINGILNVYKEAGYTSHDVVAKLRGICRQKKIGHTGTLDPDAVGVLPVCLGNATRLCDMLTDKSKEYEAVLLLGKVTDTQDISGKVLEEHPVLMEEEQAVEAVLSFLGSYEQIPPMYSALKVNGKKLYELARAGKEVERAGRPVEIHRIDILSVALPEITFRVACSKGTYIRTLCHDIGRKLGCGGTMKSLKRTRVGTFAIDDALPLGELEKLAAEGRLEEYVIPADAMFPELPCLTIRDSFRRLLENGNSFYSNQVREELEAVDGIRVKVYDTEGRFYGIYAFSDEKGRYQPVKMFL</sequence>
<dbReference type="Pfam" id="PF16198">
    <property type="entry name" value="TruB_C_2"/>
    <property type="match status" value="1"/>
</dbReference>
<comment type="caution">
    <text evidence="8">The sequence shown here is derived from an EMBL/GenBank/DDBJ whole genome shotgun (WGS) entry which is preliminary data.</text>
</comment>
<feature type="active site" description="Nucleophile" evidence="5">
    <location>
        <position position="39"/>
    </location>
</feature>
<dbReference type="Gene3D" id="3.30.2350.10">
    <property type="entry name" value="Pseudouridine synthase"/>
    <property type="match status" value="1"/>
</dbReference>
<comment type="function">
    <text evidence="5">Responsible for synthesis of pseudouridine from uracil-55 in the psi GC loop of transfer RNAs.</text>
</comment>
<evidence type="ECO:0000313" key="11">
    <source>
        <dbReference type="Proteomes" id="UP000094067"/>
    </source>
</evidence>
<evidence type="ECO:0000259" key="6">
    <source>
        <dbReference type="Pfam" id="PF01509"/>
    </source>
</evidence>
<dbReference type="Proteomes" id="UP000094067">
    <property type="component" value="Unassembled WGS sequence"/>
</dbReference>
<keyword evidence="4 5" id="KW-0413">Isomerase</keyword>
<reference evidence="8 11" key="1">
    <citation type="submission" date="2016-07" db="EMBL/GenBank/DDBJ databases">
        <title>Characterization of isolates of Eisenbergiella tayi derived from blood cultures, using whole genome sequencing.</title>
        <authorList>
            <person name="Burdz T."/>
            <person name="Wiebe D."/>
            <person name="Huynh C."/>
            <person name="Bernard K."/>
        </authorList>
    </citation>
    <scope>NUCLEOTIDE SEQUENCE [LARGE SCALE GENOMIC DNA]</scope>
    <source>
        <strain evidence="8 11">NML 110608</strain>
    </source>
</reference>
<evidence type="ECO:0000313" key="9">
    <source>
        <dbReference type="EMBL" id="ODR51787.1"/>
    </source>
</evidence>
<dbReference type="OrthoDB" id="9802309at2"/>
<protein>
    <recommendedName>
        <fullName evidence="5">tRNA pseudouridine synthase B</fullName>
        <ecNumber evidence="5">5.4.99.25</ecNumber>
    </recommendedName>
    <alternativeName>
        <fullName evidence="5">tRNA pseudouridine(55) synthase</fullName>
        <shortName evidence="5">Psi55 synthase</shortName>
    </alternativeName>
    <alternativeName>
        <fullName evidence="5">tRNA pseudouridylate synthase</fullName>
    </alternativeName>
    <alternativeName>
        <fullName evidence="5">tRNA-uridine isomerase</fullName>
    </alternativeName>
</protein>
<accession>A0A1E3AG03</accession>
<evidence type="ECO:0000313" key="12">
    <source>
        <dbReference type="Proteomes" id="UP000094271"/>
    </source>
</evidence>
<evidence type="ECO:0000256" key="3">
    <source>
        <dbReference type="ARBA" id="ARBA00022694"/>
    </source>
</evidence>
<evidence type="ECO:0000256" key="1">
    <source>
        <dbReference type="ARBA" id="ARBA00000385"/>
    </source>
</evidence>
<dbReference type="Pfam" id="PF01509">
    <property type="entry name" value="TruB_N"/>
    <property type="match status" value="1"/>
</dbReference>
<evidence type="ECO:0000256" key="4">
    <source>
        <dbReference type="ARBA" id="ARBA00023235"/>
    </source>
</evidence>
<feature type="domain" description="tRNA pseudouridylate synthase B C-terminal" evidence="7">
    <location>
        <begin position="172"/>
        <end position="229"/>
    </location>
</feature>
<dbReference type="AlphaFoldDB" id="A0A1E3AG03"/>
<evidence type="ECO:0000313" key="13">
    <source>
        <dbReference type="Proteomes" id="UP000094869"/>
    </source>
</evidence>
<evidence type="ECO:0000259" key="7">
    <source>
        <dbReference type="Pfam" id="PF16198"/>
    </source>
</evidence>
<proteinExistence type="inferred from homology"/>
<comment type="catalytic activity">
    <reaction evidence="1 5">
        <text>uridine(55) in tRNA = pseudouridine(55) in tRNA</text>
        <dbReference type="Rhea" id="RHEA:42532"/>
        <dbReference type="Rhea" id="RHEA-COMP:10101"/>
        <dbReference type="Rhea" id="RHEA-COMP:10102"/>
        <dbReference type="ChEBI" id="CHEBI:65314"/>
        <dbReference type="ChEBI" id="CHEBI:65315"/>
        <dbReference type="EC" id="5.4.99.25"/>
    </reaction>
</comment>
<evidence type="ECO:0000256" key="2">
    <source>
        <dbReference type="ARBA" id="ARBA00005642"/>
    </source>
</evidence>
<dbReference type="InterPro" id="IPR002501">
    <property type="entry name" value="PsdUridine_synth_N"/>
</dbReference>